<reference evidence="1 2" key="1">
    <citation type="submission" date="2014-04" db="EMBL/GenBank/DDBJ databases">
        <authorList>
            <consortium name="DOE Joint Genome Institute"/>
            <person name="Kuo A."/>
            <person name="Kohler A."/>
            <person name="Jargeat P."/>
            <person name="Nagy L.G."/>
            <person name="Floudas D."/>
            <person name="Copeland A."/>
            <person name="Barry K.W."/>
            <person name="Cichocki N."/>
            <person name="Veneault-Fourrey C."/>
            <person name="LaButti K."/>
            <person name="Lindquist E.A."/>
            <person name="Lipzen A."/>
            <person name="Lundell T."/>
            <person name="Morin E."/>
            <person name="Murat C."/>
            <person name="Sun H."/>
            <person name="Tunlid A."/>
            <person name="Henrissat B."/>
            <person name="Grigoriev I.V."/>
            <person name="Hibbett D.S."/>
            <person name="Martin F."/>
            <person name="Nordberg H.P."/>
            <person name="Cantor M.N."/>
            <person name="Hua S.X."/>
        </authorList>
    </citation>
    <scope>NUCLEOTIDE SEQUENCE [LARGE SCALE GENOMIC DNA]</scope>
    <source>
        <strain evidence="1 2">Ve08.2h10</strain>
    </source>
</reference>
<name>A0A0D0D9C3_9AGAM</name>
<evidence type="ECO:0000313" key="2">
    <source>
        <dbReference type="Proteomes" id="UP000054538"/>
    </source>
</evidence>
<reference evidence="2" key="2">
    <citation type="submission" date="2015-01" db="EMBL/GenBank/DDBJ databases">
        <title>Evolutionary Origins and Diversification of the Mycorrhizal Mutualists.</title>
        <authorList>
            <consortium name="DOE Joint Genome Institute"/>
            <consortium name="Mycorrhizal Genomics Consortium"/>
            <person name="Kohler A."/>
            <person name="Kuo A."/>
            <person name="Nagy L.G."/>
            <person name="Floudas D."/>
            <person name="Copeland A."/>
            <person name="Barry K.W."/>
            <person name="Cichocki N."/>
            <person name="Veneault-Fourrey C."/>
            <person name="LaButti K."/>
            <person name="Lindquist E.A."/>
            <person name="Lipzen A."/>
            <person name="Lundell T."/>
            <person name="Morin E."/>
            <person name="Murat C."/>
            <person name="Riley R."/>
            <person name="Ohm R."/>
            <person name="Sun H."/>
            <person name="Tunlid A."/>
            <person name="Henrissat B."/>
            <person name="Grigoriev I.V."/>
            <person name="Hibbett D.S."/>
            <person name="Martin F."/>
        </authorList>
    </citation>
    <scope>NUCLEOTIDE SEQUENCE [LARGE SCALE GENOMIC DNA]</scope>
    <source>
        <strain evidence="2">Ve08.2h10</strain>
    </source>
</reference>
<dbReference type="HOGENOM" id="CLU_2184796_0_0_1"/>
<dbReference type="OrthoDB" id="2688210at2759"/>
<organism evidence="1 2">
    <name type="scientific">Paxillus rubicundulus Ve08.2h10</name>
    <dbReference type="NCBI Taxonomy" id="930991"/>
    <lineage>
        <taxon>Eukaryota</taxon>
        <taxon>Fungi</taxon>
        <taxon>Dikarya</taxon>
        <taxon>Basidiomycota</taxon>
        <taxon>Agaricomycotina</taxon>
        <taxon>Agaricomycetes</taxon>
        <taxon>Agaricomycetidae</taxon>
        <taxon>Boletales</taxon>
        <taxon>Paxilineae</taxon>
        <taxon>Paxillaceae</taxon>
        <taxon>Paxillus</taxon>
    </lineage>
</organism>
<evidence type="ECO:0000313" key="1">
    <source>
        <dbReference type="EMBL" id="KIK80361.1"/>
    </source>
</evidence>
<dbReference type="EMBL" id="KN826036">
    <property type="protein sequence ID" value="KIK80361.1"/>
    <property type="molecule type" value="Genomic_DNA"/>
</dbReference>
<protein>
    <submittedName>
        <fullName evidence="1">Uncharacterized protein</fullName>
    </submittedName>
</protein>
<sequence>MRLWLQEEETACQEERKKNCNKFLPFNDVKVASTIPITPPPHALCKLWKGKYVELHYFTNKGLAEAQSISHSVDNNTLALMQDEQGLHLFIPFAMGKAKETVIPDHELT</sequence>
<dbReference type="Proteomes" id="UP000054538">
    <property type="component" value="Unassembled WGS sequence"/>
</dbReference>
<gene>
    <name evidence="1" type="ORF">PAXRUDRAFT_158899</name>
</gene>
<accession>A0A0D0D9C3</accession>
<dbReference type="InParanoid" id="A0A0D0D9C3"/>
<dbReference type="AlphaFoldDB" id="A0A0D0D9C3"/>
<proteinExistence type="predicted"/>
<keyword evidence="2" id="KW-1185">Reference proteome</keyword>